<evidence type="ECO:0000313" key="1">
    <source>
        <dbReference type="Proteomes" id="UP000095283"/>
    </source>
</evidence>
<keyword evidence="1" id="KW-1185">Reference proteome</keyword>
<dbReference type="WBParaSite" id="Hba_14589">
    <property type="protein sequence ID" value="Hba_14589"/>
    <property type="gene ID" value="Hba_14589"/>
</dbReference>
<proteinExistence type="predicted"/>
<name>A0A1I7XB64_HETBA</name>
<reference evidence="2" key="1">
    <citation type="submission" date="2016-11" db="UniProtKB">
        <authorList>
            <consortium name="WormBaseParasite"/>
        </authorList>
    </citation>
    <scope>IDENTIFICATION</scope>
</reference>
<dbReference type="AlphaFoldDB" id="A0A1I7XB64"/>
<accession>A0A1I7XB64</accession>
<protein>
    <submittedName>
        <fullName evidence="2">Neur_chan_LBD domain-containing protein</fullName>
    </submittedName>
</protein>
<evidence type="ECO:0000313" key="2">
    <source>
        <dbReference type="WBParaSite" id="Hba_14589"/>
    </source>
</evidence>
<organism evidence="1 2">
    <name type="scientific">Heterorhabditis bacteriophora</name>
    <name type="common">Entomopathogenic nematode worm</name>
    <dbReference type="NCBI Taxonomy" id="37862"/>
    <lineage>
        <taxon>Eukaryota</taxon>
        <taxon>Metazoa</taxon>
        <taxon>Ecdysozoa</taxon>
        <taxon>Nematoda</taxon>
        <taxon>Chromadorea</taxon>
        <taxon>Rhabditida</taxon>
        <taxon>Rhabditina</taxon>
        <taxon>Rhabditomorpha</taxon>
        <taxon>Strongyloidea</taxon>
        <taxon>Heterorhabditidae</taxon>
        <taxon>Heterorhabditis</taxon>
    </lineage>
</organism>
<dbReference type="Proteomes" id="UP000095283">
    <property type="component" value="Unplaced"/>
</dbReference>
<sequence>MDERRRNKEYASEQDVRVAMWVLNIWKTTTERQQSLVQWHLRAELPLVTQRHWCLMEFIDYWVIGEVFISANTAYCNLMGWTCSFAFFDNSFSYNA</sequence>